<accession>A0AAV7WF23</accession>
<sequence>MVGHECNRQDGLTDPFSYVYFPAGQHLSEKGYMACHRQGRADPGGLRQAEHPLSETVGVPEMLSMEDRGGPAGDGPLTRIGCPSNPDPPMSRILAVAFPELDGHLGASQQP</sequence>
<evidence type="ECO:0000256" key="1">
    <source>
        <dbReference type="SAM" id="MobiDB-lite"/>
    </source>
</evidence>
<name>A0AAV7WF23_PLEWA</name>
<dbReference type="EMBL" id="JANPWB010000002">
    <property type="protein sequence ID" value="KAJ1211148.1"/>
    <property type="molecule type" value="Genomic_DNA"/>
</dbReference>
<evidence type="ECO:0000313" key="2">
    <source>
        <dbReference type="EMBL" id="KAJ1211148.1"/>
    </source>
</evidence>
<comment type="caution">
    <text evidence="2">The sequence shown here is derived from an EMBL/GenBank/DDBJ whole genome shotgun (WGS) entry which is preliminary data.</text>
</comment>
<evidence type="ECO:0000313" key="3">
    <source>
        <dbReference type="Proteomes" id="UP001066276"/>
    </source>
</evidence>
<dbReference type="AlphaFoldDB" id="A0AAV7WF23"/>
<proteinExistence type="predicted"/>
<dbReference type="Proteomes" id="UP001066276">
    <property type="component" value="Chromosome 1_2"/>
</dbReference>
<reference evidence="2" key="1">
    <citation type="journal article" date="2022" name="bioRxiv">
        <title>Sequencing and chromosome-scale assembly of the giantPleurodeles waltlgenome.</title>
        <authorList>
            <person name="Brown T."/>
            <person name="Elewa A."/>
            <person name="Iarovenko S."/>
            <person name="Subramanian E."/>
            <person name="Araus A.J."/>
            <person name="Petzold A."/>
            <person name="Susuki M."/>
            <person name="Suzuki K.-i.T."/>
            <person name="Hayashi T."/>
            <person name="Toyoda A."/>
            <person name="Oliveira C."/>
            <person name="Osipova E."/>
            <person name="Leigh N.D."/>
            <person name="Simon A."/>
            <person name="Yun M.H."/>
        </authorList>
    </citation>
    <scope>NUCLEOTIDE SEQUENCE</scope>
    <source>
        <strain evidence="2">20211129_DDA</strain>
        <tissue evidence="2">Liver</tissue>
    </source>
</reference>
<feature type="region of interest" description="Disordered" evidence="1">
    <location>
        <begin position="57"/>
        <end position="88"/>
    </location>
</feature>
<organism evidence="2 3">
    <name type="scientific">Pleurodeles waltl</name>
    <name type="common">Iberian ribbed newt</name>
    <dbReference type="NCBI Taxonomy" id="8319"/>
    <lineage>
        <taxon>Eukaryota</taxon>
        <taxon>Metazoa</taxon>
        <taxon>Chordata</taxon>
        <taxon>Craniata</taxon>
        <taxon>Vertebrata</taxon>
        <taxon>Euteleostomi</taxon>
        <taxon>Amphibia</taxon>
        <taxon>Batrachia</taxon>
        <taxon>Caudata</taxon>
        <taxon>Salamandroidea</taxon>
        <taxon>Salamandridae</taxon>
        <taxon>Pleurodelinae</taxon>
        <taxon>Pleurodeles</taxon>
    </lineage>
</organism>
<gene>
    <name evidence="2" type="ORF">NDU88_006509</name>
</gene>
<protein>
    <submittedName>
        <fullName evidence="2">Uncharacterized protein</fullName>
    </submittedName>
</protein>
<keyword evidence="3" id="KW-1185">Reference proteome</keyword>